<keyword evidence="5" id="KW-1185">Reference proteome</keyword>
<dbReference type="Proteomes" id="UP000664167">
    <property type="component" value="Unassembled WGS sequence"/>
</dbReference>
<dbReference type="Pfam" id="PF07228">
    <property type="entry name" value="SpoIIE"/>
    <property type="match status" value="1"/>
</dbReference>
<name>A0A939F979_9ACTN</name>
<dbReference type="Gene3D" id="3.30.450.40">
    <property type="match status" value="1"/>
</dbReference>
<dbReference type="PANTHER" id="PTHR43156:SF2">
    <property type="entry name" value="STAGE II SPORULATION PROTEIN E"/>
    <property type="match status" value="1"/>
</dbReference>
<dbReference type="SUPFAM" id="SSF81606">
    <property type="entry name" value="PP2C-like"/>
    <property type="match status" value="1"/>
</dbReference>
<dbReference type="InterPro" id="IPR036457">
    <property type="entry name" value="PPM-type-like_dom_sf"/>
</dbReference>
<dbReference type="EMBL" id="JAFLRJ010000118">
    <property type="protein sequence ID" value="MBO0512805.1"/>
    <property type="molecule type" value="Genomic_DNA"/>
</dbReference>
<feature type="domain" description="PPM-type phosphatase" evidence="3">
    <location>
        <begin position="299"/>
        <end position="519"/>
    </location>
</feature>
<evidence type="ECO:0000256" key="2">
    <source>
        <dbReference type="SAM" id="MobiDB-lite"/>
    </source>
</evidence>
<dbReference type="GO" id="GO:0016791">
    <property type="term" value="F:phosphatase activity"/>
    <property type="evidence" value="ECO:0007669"/>
    <property type="project" value="TreeGrafter"/>
</dbReference>
<sequence>MSRTHQQSTADSDQTHPDRRALSWVALLLSTPEAAVFVDAGNRIASLSPVAAELLPDLRVGDELSPDALSGWLVCRDVHLRGCTGHGSEVLGPAESPGRSTLPAQDIHPNDGPGPEPPAVLWDAGMSWEQCIRTVAHRLVGRWADGAAVMTSFRRGSAEVTWTARHEGARQSGSSRHEHVRIEVEAVPGLAEALGGGPSPEPFWQPAPTDLPPWLTGPGAREFDSLLIMPIPGDGVSSGALVLLRREPRPQEPMAESAALRAFARQAAAALHAAGLQRIVDEVATGLGDHLRPPAAVRFQGADVAGAWRPSPTCLGAGGDFYDFLPRGSPTMVVLGDVCGSNARSALRASVVRGQLAALAGYETTHRELVSRLNDLQPHDDEYAFASLILASVAPGPRGGLALRISTAGHPPALVLRSGGRVESIASGGTLIGVLPRVRTRSRLVQLRPGETCLLYSDGLTEARGGVDGDLLGEDRFSDALAGCYGLPPGAVVERMLMTASQWLNGRDHDDITLVAIQAPPHPGGAVKPPRTGRRKGTS</sequence>
<dbReference type="InterPro" id="IPR029016">
    <property type="entry name" value="GAF-like_dom_sf"/>
</dbReference>
<accession>A0A939F979</accession>
<evidence type="ECO:0000256" key="1">
    <source>
        <dbReference type="ARBA" id="ARBA00022801"/>
    </source>
</evidence>
<dbReference type="PANTHER" id="PTHR43156">
    <property type="entry name" value="STAGE II SPORULATION PROTEIN E-RELATED"/>
    <property type="match status" value="1"/>
</dbReference>
<dbReference type="Gene3D" id="3.60.40.10">
    <property type="entry name" value="PPM-type phosphatase domain"/>
    <property type="match status" value="1"/>
</dbReference>
<feature type="region of interest" description="Disordered" evidence="2">
    <location>
        <begin position="88"/>
        <end position="117"/>
    </location>
</feature>
<proteinExistence type="predicted"/>
<feature type="region of interest" description="Disordered" evidence="2">
    <location>
        <begin position="518"/>
        <end position="539"/>
    </location>
</feature>
<protein>
    <submittedName>
        <fullName evidence="4">Serine/threonine-protein phosphatase</fullName>
    </submittedName>
</protein>
<evidence type="ECO:0000259" key="3">
    <source>
        <dbReference type="SMART" id="SM00331"/>
    </source>
</evidence>
<dbReference type="InterPro" id="IPR052016">
    <property type="entry name" value="Bact_Sigma-Reg"/>
</dbReference>
<evidence type="ECO:0000313" key="5">
    <source>
        <dbReference type="Proteomes" id="UP000664167"/>
    </source>
</evidence>
<dbReference type="InterPro" id="IPR001932">
    <property type="entry name" value="PPM-type_phosphatase-like_dom"/>
</dbReference>
<dbReference type="SUPFAM" id="SSF55781">
    <property type="entry name" value="GAF domain-like"/>
    <property type="match status" value="1"/>
</dbReference>
<dbReference type="AlphaFoldDB" id="A0A939F979"/>
<gene>
    <name evidence="4" type="ORF">J0695_13450</name>
</gene>
<organism evidence="4 5">
    <name type="scientific">Streptomyces beijiangensis</name>
    <dbReference type="NCBI Taxonomy" id="163361"/>
    <lineage>
        <taxon>Bacteria</taxon>
        <taxon>Bacillati</taxon>
        <taxon>Actinomycetota</taxon>
        <taxon>Actinomycetes</taxon>
        <taxon>Kitasatosporales</taxon>
        <taxon>Streptomycetaceae</taxon>
        <taxon>Streptomyces</taxon>
    </lineage>
</organism>
<dbReference type="SMART" id="SM00331">
    <property type="entry name" value="PP2C_SIG"/>
    <property type="match status" value="1"/>
</dbReference>
<comment type="caution">
    <text evidence="4">The sequence shown here is derived from an EMBL/GenBank/DDBJ whole genome shotgun (WGS) entry which is preliminary data.</text>
</comment>
<reference evidence="4" key="1">
    <citation type="submission" date="2021-03" db="EMBL/GenBank/DDBJ databases">
        <title>Streptomyces poriferae sp. nov., a novel marine sponge-derived Actinobacteria species with anti-MRSA activity.</title>
        <authorList>
            <person name="Sandoval-Powers M."/>
            <person name="Kralova S."/>
            <person name="Nguyen G.-S."/>
            <person name="Fawwal D."/>
            <person name="Degnes K."/>
            <person name="Klinkenberg G."/>
            <person name="Sletta H."/>
            <person name="Wentzel A."/>
            <person name="Liles M.R."/>
        </authorList>
    </citation>
    <scope>NUCLEOTIDE SEQUENCE</scope>
    <source>
        <strain evidence="4">DSM 41794</strain>
    </source>
</reference>
<evidence type="ECO:0000313" key="4">
    <source>
        <dbReference type="EMBL" id="MBO0512805.1"/>
    </source>
</evidence>
<keyword evidence="1" id="KW-0378">Hydrolase</keyword>
<dbReference type="RefSeq" id="WP_206962238.1">
    <property type="nucleotide sequence ID" value="NZ_BAAAJJ010000010.1"/>
</dbReference>